<evidence type="ECO:0000313" key="1">
    <source>
        <dbReference type="EMBL" id="CAG8976156.1"/>
    </source>
</evidence>
<name>A0A9N9Q713_9HELO</name>
<gene>
    <name evidence="1" type="ORF">HYALB_00010025</name>
</gene>
<dbReference type="Gene3D" id="3.10.129.10">
    <property type="entry name" value="Hotdog Thioesterase"/>
    <property type="match status" value="1"/>
</dbReference>
<dbReference type="PANTHER" id="PTHR28152:SF1">
    <property type="entry name" value="HYDROXYACYL-THIOESTER DEHYDRATASE TYPE 2, MITOCHONDRIAL"/>
    <property type="match status" value="1"/>
</dbReference>
<dbReference type="InterPro" id="IPR052741">
    <property type="entry name" value="Mitochondrial_HTD2"/>
</dbReference>
<comment type="caution">
    <text evidence="1">The sequence shown here is derived from an EMBL/GenBank/DDBJ whole genome shotgun (WGS) entry which is preliminary data.</text>
</comment>
<dbReference type="EMBL" id="CAJVRM010000163">
    <property type="protein sequence ID" value="CAG8976156.1"/>
    <property type="molecule type" value="Genomic_DNA"/>
</dbReference>
<dbReference type="InterPro" id="IPR029069">
    <property type="entry name" value="HotDog_dom_sf"/>
</dbReference>
<dbReference type="Proteomes" id="UP000701801">
    <property type="component" value="Unassembled WGS sequence"/>
</dbReference>
<dbReference type="AlphaFoldDB" id="A0A9N9Q713"/>
<evidence type="ECO:0008006" key="3">
    <source>
        <dbReference type="Google" id="ProtNLM"/>
    </source>
</evidence>
<evidence type="ECO:0000313" key="2">
    <source>
        <dbReference type="Proteomes" id="UP000701801"/>
    </source>
</evidence>
<reference evidence="1" key="1">
    <citation type="submission" date="2021-07" db="EMBL/GenBank/DDBJ databases">
        <authorList>
            <person name="Durling M."/>
        </authorList>
    </citation>
    <scope>NUCLEOTIDE SEQUENCE</scope>
</reference>
<dbReference type="SUPFAM" id="SSF54637">
    <property type="entry name" value="Thioesterase/thiol ester dehydrase-isomerase"/>
    <property type="match status" value="1"/>
</dbReference>
<dbReference type="OrthoDB" id="3257538at2759"/>
<dbReference type="GO" id="GO:0005739">
    <property type="term" value="C:mitochondrion"/>
    <property type="evidence" value="ECO:0007669"/>
    <property type="project" value="TreeGrafter"/>
</dbReference>
<keyword evidence="2" id="KW-1185">Reference proteome</keyword>
<sequence>MNRFSSLRGAQRCTRIFNVPSRRFKHEDMFQRDPVYIFDDLSPTPSHLLNITLADFLPPKYHAPGFQASDLPLSRHAITLPPGHHLVYFPPQVLSRDLLPDGTDPLQSPGPPYVRRMWAGGSLQFKLSGFYPQNSLVLDGRRAFCIEKIQHVTTKGEGENEKVFVNIARDISTSDAMELPCANSQTSGAGHGLLELRNLVFMKEKSAEDAKRDAEMPDRVVKPVYQADVRVPITPTQALLFRFSALTFNAHGIHLDRQYCREVEGRRNLLVHGPLSVIFMLSVLRGQLVGNEEILRLDYKNLAPLYADEEMVVCVKEDKNKVLSEYPVSRKFEVWIEGVGGGYAVKGSAIVRGTMKGEKAPGEADMEIAPKEKMLY</sequence>
<protein>
    <recommendedName>
        <fullName evidence="3">Mesaconyl-C4 CoA hydratase</fullName>
    </recommendedName>
</protein>
<accession>A0A9N9Q713</accession>
<proteinExistence type="predicted"/>
<dbReference type="GO" id="GO:0019171">
    <property type="term" value="F:(3R)-hydroxyacyl-[acyl-carrier-protein] dehydratase activity"/>
    <property type="evidence" value="ECO:0007669"/>
    <property type="project" value="TreeGrafter"/>
</dbReference>
<organism evidence="1 2">
    <name type="scientific">Hymenoscyphus albidus</name>
    <dbReference type="NCBI Taxonomy" id="595503"/>
    <lineage>
        <taxon>Eukaryota</taxon>
        <taxon>Fungi</taxon>
        <taxon>Dikarya</taxon>
        <taxon>Ascomycota</taxon>
        <taxon>Pezizomycotina</taxon>
        <taxon>Leotiomycetes</taxon>
        <taxon>Helotiales</taxon>
        <taxon>Helotiaceae</taxon>
        <taxon>Hymenoscyphus</taxon>
    </lineage>
</organism>
<dbReference type="PANTHER" id="PTHR28152">
    <property type="entry name" value="HYDROXYACYL-THIOESTER DEHYDRATASE TYPE 2, MITOCHONDRIAL"/>
    <property type="match status" value="1"/>
</dbReference>